<dbReference type="Pfam" id="PF12833">
    <property type="entry name" value="HTH_18"/>
    <property type="match status" value="1"/>
</dbReference>
<evidence type="ECO:0000256" key="4">
    <source>
        <dbReference type="NCBIfam" id="TIGR01068"/>
    </source>
</evidence>
<dbReference type="GO" id="GO:0015035">
    <property type="term" value="F:protein-disulfide reductase activity"/>
    <property type="evidence" value="ECO:0007669"/>
    <property type="project" value="UniProtKB-UniRule"/>
</dbReference>
<sequence>MVLKKVVVPLMPLTEAFELGVACEVFGFDRSDDGLPTYDFSLVAGSREPIRTRFGYGIDVPYDLDRLDDADLIVVPAGGTYAEADGTFVCAKDPDPCMDPLLDKLRAAVDRGAKVASLCSGAFVLGAAGLLDGRKCTTHWRHAQRLADLHPAATVDPNVLYVDDDPVLTSAGTAAGIDLCLHIVRKEQGSRVANGIARRMVVPPHRDGGQAQYVAMPLPSTTIDTLGPLLDWMTEHLALDLSVTAVAAKANMSPRTFARRFQAETGTTPARWLSDQRVLAAQHLLENSDLSVDVIAERVGFGGGAVLRQHFLRLRHTTPQAYRRTFRDTEPPADKAAGKNRRRRGVAHAKQSPNERTLVATKTLTQQNFDETVTGNDVVLVDFWASWCGPCRSFAPTFEASSEQHPDVVHAKVDTEAEQGIAAAANIRSIPTIMAFREGVLVFSQPGALPPAALEDLLTQVKALDMDEVRKQIAEQAPAE</sequence>
<keyword evidence="2" id="KW-1015">Disulfide bond</keyword>
<dbReference type="InterPro" id="IPR002818">
    <property type="entry name" value="DJ-1/PfpI"/>
</dbReference>
<dbReference type="CDD" id="cd03137">
    <property type="entry name" value="GATase1_AraC_1"/>
    <property type="match status" value="1"/>
</dbReference>
<protein>
    <recommendedName>
        <fullName evidence="4">Thioredoxin</fullName>
    </recommendedName>
</protein>
<dbReference type="SUPFAM" id="SSF52833">
    <property type="entry name" value="Thioredoxin-like"/>
    <property type="match status" value="1"/>
</dbReference>
<evidence type="ECO:0000313" key="9">
    <source>
        <dbReference type="Proteomes" id="UP000239290"/>
    </source>
</evidence>
<evidence type="ECO:0000313" key="8">
    <source>
        <dbReference type="EMBL" id="PQP25703.1"/>
    </source>
</evidence>
<dbReference type="CDD" id="cd02947">
    <property type="entry name" value="TRX_family"/>
    <property type="match status" value="1"/>
</dbReference>
<feature type="compositionally biased region" description="Basic and acidic residues" evidence="5">
    <location>
        <begin position="325"/>
        <end position="337"/>
    </location>
</feature>
<evidence type="ECO:0000256" key="3">
    <source>
        <dbReference type="ARBA" id="ARBA00023163"/>
    </source>
</evidence>
<name>A0A2S8JFE8_RHOOP</name>
<keyword evidence="1" id="KW-0805">Transcription regulation</keyword>
<dbReference type="Pfam" id="PF01965">
    <property type="entry name" value="DJ-1_PfpI"/>
    <property type="match status" value="1"/>
</dbReference>
<dbReference type="PANTHER" id="PTHR43130:SF3">
    <property type="entry name" value="HTH-TYPE TRANSCRIPTIONAL REGULATOR RV1931C"/>
    <property type="match status" value="1"/>
</dbReference>
<comment type="caution">
    <text evidence="8">The sequence shown here is derived from an EMBL/GenBank/DDBJ whole genome shotgun (WGS) entry which is preliminary data.</text>
</comment>
<feature type="compositionally biased region" description="Basic residues" evidence="5">
    <location>
        <begin position="338"/>
        <end position="347"/>
    </location>
</feature>
<dbReference type="PRINTS" id="PR00421">
    <property type="entry name" value="THIOREDOXIN"/>
</dbReference>
<feature type="region of interest" description="Disordered" evidence="5">
    <location>
        <begin position="325"/>
        <end position="354"/>
    </location>
</feature>
<accession>A0A2S8JFE8</accession>
<reference evidence="9" key="1">
    <citation type="submission" date="2018-02" db="EMBL/GenBank/DDBJ databases">
        <title>Draft genome sequencing of Rhodococcus opacus KU647198.</title>
        <authorList>
            <person name="Zheng B.-X."/>
        </authorList>
    </citation>
    <scope>NUCLEOTIDE SEQUENCE [LARGE SCALE GENOMIC DNA]</scope>
    <source>
        <strain evidence="9">04-OD7</strain>
    </source>
</reference>
<feature type="domain" description="Thioredoxin" evidence="7">
    <location>
        <begin position="358"/>
        <end position="463"/>
    </location>
</feature>
<dbReference type="Proteomes" id="UP000239290">
    <property type="component" value="Unassembled WGS sequence"/>
</dbReference>
<evidence type="ECO:0000256" key="2">
    <source>
        <dbReference type="ARBA" id="ARBA00023157"/>
    </source>
</evidence>
<dbReference type="InterPro" id="IPR017937">
    <property type="entry name" value="Thioredoxin_CS"/>
</dbReference>
<evidence type="ECO:0000259" key="6">
    <source>
        <dbReference type="PROSITE" id="PS01124"/>
    </source>
</evidence>
<dbReference type="InterPro" id="IPR036249">
    <property type="entry name" value="Thioredoxin-like_sf"/>
</dbReference>
<feature type="domain" description="HTH araC/xylS-type" evidence="6">
    <location>
        <begin position="227"/>
        <end position="325"/>
    </location>
</feature>
<dbReference type="NCBIfam" id="TIGR01068">
    <property type="entry name" value="thioredoxin"/>
    <property type="match status" value="1"/>
</dbReference>
<dbReference type="SUPFAM" id="SSF46689">
    <property type="entry name" value="Homeodomain-like"/>
    <property type="match status" value="2"/>
</dbReference>
<dbReference type="Gene3D" id="3.40.50.880">
    <property type="match status" value="1"/>
</dbReference>
<dbReference type="GO" id="GO:0043565">
    <property type="term" value="F:sequence-specific DNA binding"/>
    <property type="evidence" value="ECO:0007669"/>
    <property type="project" value="InterPro"/>
</dbReference>
<keyword evidence="3" id="KW-0804">Transcription</keyword>
<dbReference type="Pfam" id="PF00085">
    <property type="entry name" value="Thioredoxin"/>
    <property type="match status" value="1"/>
</dbReference>
<dbReference type="Gene3D" id="3.40.30.10">
    <property type="entry name" value="Glutaredoxin"/>
    <property type="match status" value="1"/>
</dbReference>
<dbReference type="SMART" id="SM00342">
    <property type="entry name" value="HTH_ARAC"/>
    <property type="match status" value="1"/>
</dbReference>
<dbReference type="Gene3D" id="1.10.10.60">
    <property type="entry name" value="Homeodomain-like"/>
    <property type="match status" value="1"/>
</dbReference>
<dbReference type="InterPro" id="IPR013766">
    <property type="entry name" value="Thioredoxin_domain"/>
</dbReference>
<gene>
    <name evidence="8" type="primary">trxA</name>
    <name evidence="8" type="ORF">C5613_07155</name>
</gene>
<dbReference type="InterPro" id="IPR029062">
    <property type="entry name" value="Class_I_gatase-like"/>
</dbReference>
<evidence type="ECO:0000256" key="1">
    <source>
        <dbReference type="ARBA" id="ARBA00023015"/>
    </source>
</evidence>
<dbReference type="InterPro" id="IPR052158">
    <property type="entry name" value="INH-QAR"/>
</dbReference>
<dbReference type="AlphaFoldDB" id="A0A2S8JFE8"/>
<dbReference type="PROSITE" id="PS00194">
    <property type="entry name" value="THIOREDOXIN_1"/>
    <property type="match status" value="1"/>
</dbReference>
<dbReference type="EMBL" id="PUIO01000006">
    <property type="protein sequence ID" value="PQP25703.1"/>
    <property type="molecule type" value="Genomic_DNA"/>
</dbReference>
<dbReference type="InterPro" id="IPR009057">
    <property type="entry name" value="Homeodomain-like_sf"/>
</dbReference>
<dbReference type="InterPro" id="IPR018060">
    <property type="entry name" value="HTH_AraC"/>
</dbReference>
<dbReference type="SUPFAM" id="SSF52317">
    <property type="entry name" value="Class I glutamine amidotransferase-like"/>
    <property type="match status" value="1"/>
</dbReference>
<dbReference type="InterPro" id="IPR005746">
    <property type="entry name" value="Thioredoxin"/>
</dbReference>
<evidence type="ECO:0000256" key="5">
    <source>
        <dbReference type="SAM" id="MobiDB-lite"/>
    </source>
</evidence>
<organism evidence="8 9">
    <name type="scientific">Rhodococcus opacus</name>
    <name type="common">Nocardia opaca</name>
    <dbReference type="NCBI Taxonomy" id="37919"/>
    <lineage>
        <taxon>Bacteria</taxon>
        <taxon>Bacillati</taxon>
        <taxon>Actinomycetota</taxon>
        <taxon>Actinomycetes</taxon>
        <taxon>Mycobacteriales</taxon>
        <taxon>Nocardiaceae</taxon>
        <taxon>Rhodococcus</taxon>
    </lineage>
</organism>
<dbReference type="PANTHER" id="PTHR43130">
    <property type="entry name" value="ARAC-FAMILY TRANSCRIPTIONAL REGULATOR"/>
    <property type="match status" value="1"/>
</dbReference>
<dbReference type="FunFam" id="3.40.30.10:FF:000155">
    <property type="entry name" value="Thioredoxin"/>
    <property type="match status" value="1"/>
</dbReference>
<dbReference type="PROSITE" id="PS51352">
    <property type="entry name" value="THIOREDOXIN_2"/>
    <property type="match status" value="1"/>
</dbReference>
<dbReference type="PROSITE" id="PS01124">
    <property type="entry name" value="HTH_ARAC_FAMILY_2"/>
    <property type="match status" value="1"/>
</dbReference>
<evidence type="ECO:0000259" key="7">
    <source>
        <dbReference type="PROSITE" id="PS51352"/>
    </source>
</evidence>
<dbReference type="GO" id="GO:0003700">
    <property type="term" value="F:DNA-binding transcription factor activity"/>
    <property type="evidence" value="ECO:0007669"/>
    <property type="project" value="InterPro"/>
</dbReference>
<proteinExistence type="predicted"/>